<protein>
    <recommendedName>
        <fullName evidence="8">Sulfatase N-terminal domain-containing protein</fullName>
    </recommendedName>
</protein>
<accession>H1D0F8</accession>
<comment type="caution">
    <text evidence="9">The sequence shown here is derived from an EMBL/GenBank/DDBJ whole genome shotgun (WGS) entry which is preliminary data.</text>
</comment>
<feature type="domain" description="Sulfatase N-terminal" evidence="8">
    <location>
        <begin position="298"/>
        <end position="560"/>
    </location>
</feature>
<dbReference type="GO" id="GO:0005886">
    <property type="term" value="C:plasma membrane"/>
    <property type="evidence" value="ECO:0007669"/>
    <property type="project" value="UniProtKB-SubCell"/>
</dbReference>
<reference evidence="9 10" key="1">
    <citation type="submission" date="2011-11" db="EMBL/GenBank/DDBJ databases">
        <title>The Genome Sequence of Dialister succinatiphilus YIT 11850.</title>
        <authorList>
            <consortium name="The Broad Institute Genome Sequencing Platform"/>
            <person name="Earl A."/>
            <person name="Ward D."/>
            <person name="Feldgarden M."/>
            <person name="Gevers D."/>
            <person name="Morotomi M."/>
            <person name="Young S.K."/>
            <person name="Zeng Q."/>
            <person name="Gargeya S."/>
            <person name="Fitzgerald M."/>
            <person name="Haas B."/>
            <person name="Abouelleil A."/>
            <person name="Alvarado L."/>
            <person name="Arachchi H.M."/>
            <person name="Berlin A."/>
            <person name="Brown A."/>
            <person name="Chapman S.B."/>
            <person name="Dunbar C."/>
            <person name="Gearin G."/>
            <person name="Goldberg J."/>
            <person name="Griggs A."/>
            <person name="Gujja S."/>
            <person name="Heiman D."/>
            <person name="Howarth C."/>
            <person name="Lui A."/>
            <person name="MacDonald P.J.P."/>
            <person name="Montmayeur A."/>
            <person name="Murphy C."/>
            <person name="Neiman D."/>
            <person name="Pearson M."/>
            <person name="Priest M."/>
            <person name="Roberts A."/>
            <person name="Saif S."/>
            <person name="Shea T."/>
            <person name="Sisk P."/>
            <person name="Stolte C."/>
            <person name="Sykes S."/>
            <person name="Wortman J."/>
            <person name="Nusbaum C."/>
            <person name="Birren B."/>
        </authorList>
    </citation>
    <scope>NUCLEOTIDE SEQUENCE [LARGE SCALE GENOMIC DNA]</scope>
    <source>
        <strain evidence="9 10">YIT 11850</strain>
    </source>
</reference>
<feature type="transmembrane region" description="Helical" evidence="7">
    <location>
        <begin position="186"/>
        <end position="209"/>
    </location>
</feature>
<feature type="transmembrane region" description="Helical" evidence="7">
    <location>
        <begin position="12"/>
        <end position="35"/>
    </location>
</feature>
<evidence type="ECO:0000256" key="6">
    <source>
        <dbReference type="ARBA" id="ARBA00023136"/>
    </source>
</evidence>
<evidence type="ECO:0000256" key="7">
    <source>
        <dbReference type="SAM" id="Phobius"/>
    </source>
</evidence>
<dbReference type="OrthoDB" id="9786870at2"/>
<dbReference type="GO" id="GO:0016776">
    <property type="term" value="F:phosphotransferase activity, phosphate group as acceptor"/>
    <property type="evidence" value="ECO:0007669"/>
    <property type="project" value="TreeGrafter"/>
</dbReference>
<dbReference type="CDD" id="cd16017">
    <property type="entry name" value="LptA"/>
    <property type="match status" value="1"/>
</dbReference>
<dbReference type="PATRIC" id="fig|742743.3.peg.1112"/>
<feature type="transmembrane region" description="Helical" evidence="7">
    <location>
        <begin position="72"/>
        <end position="90"/>
    </location>
</feature>
<dbReference type="RefSeq" id="WP_008859591.1">
    <property type="nucleotide sequence ID" value="NZ_JH591188.1"/>
</dbReference>
<evidence type="ECO:0000256" key="5">
    <source>
        <dbReference type="ARBA" id="ARBA00022989"/>
    </source>
</evidence>
<feature type="transmembrane region" description="Helical" evidence="7">
    <location>
        <begin position="102"/>
        <end position="122"/>
    </location>
</feature>
<dbReference type="Pfam" id="PF00884">
    <property type="entry name" value="Sulfatase"/>
    <property type="match status" value="1"/>
</dbReference>
<dbReference type="InterPro" id="IPR058130">
    <property type="entry name" value="PEA_transf_C"/>
</dbReference>
<keyword evidence="5 7" id="KW-1133">Transmembrane helix</keyword>
<dbReference type="InterPro" id="IPR000917">
    <property type="entry name" value="Sulfatase_N"/>
</dbReference>
<dbReference type="eggNOG" id="COG2194">
    <property type="taxonomic scope" value="Bacteria"/>
</dbReference>
<dbReference type="STRING" id="742743.HMPREF9453_01096"/>
<keyword evidence="2" id="KW-1003">Cell membrane</keyword>
<evidence type="ECO:0000256" key="1">
    <source>
        <dbReference type="ARBA" id="ARBA00004651"/>
    </source>
</evidence>
<dbReference type="InterPro" id="IPR040423">
    <property type="entry name" value="PEA_transferase"/>
</dbReference>
<dbReference type="GO" id="GO:0009244">
    <property type="term" value="P:lipopolysaccharide core region biosynthetic process"/>
    <property type="evidence" value="ECO:0007669"/>
    <property type="project" value="TreeGrafter"/>
</dbReference>
<feature type="transmembrane region" description="Helical" evidence="7">
    <location>
        <begin position="47"/>
        <end position="65"/>
    </location>
</feature>
<evidence type="ECO:0000256" key="4">
    <source>
        <dbReference type="ARBA" id="ARBA00022692"/>
    </source>
</evidence>
<feature type="transmembrane region" description="Helical" evidence="7">
    <location>
        <begin position="230"/>
        <end position="249"/>
    </location>
</feature>
<name>H1D0F8_9FIRM</name>
<evidence type="ECO:0000313" key="9">
    <source>
        <dbReference type="EMBL" id="EHO62982.1"/>
    </source>
</evidence>
<evidence type="ECO:0000259" key="8">
    <source>
        <dbReference type="Pfam" id="PF00884"/>
    </source>
</evidence>
<keyword evidence="10" id="KW-1185">Reference proteome</keyword>
<proteinExistence type="predicted"/>
<dbReference type="Proteomes" id="UP000003277">
    <property type="component" value="Unassembled WGS sequence"/>
</dbReference>
<dbReference type="PANTHER" id="PTHR30443">
    <property type="entry name" value="INNER MEMBRANE PROTEIN"/>
    <property type="match status" value="1"/>
</dbReference>
<keyword evidence="4 7" id="KW-0812">Transmembrane</keyword>
<keyword evidence="6 7" id="KW-0472">Membrane</keyword>
<dbReference type="EMBL" id="ADLT01000034">
    <property type="protein sequence ID" value="EHO62982.1"/>
    <property type="molecule type" value="Genomic_DNA"/>
</dbReference>
<dbReference type="SUPFAM" id="SSF53649">
    <property type="entry name" value="Alkaline phosphatase-like"/>
    <property type="match status" value="1"/>
</dbReference>
<comment type="subcellular location">
    <subcellularLocation>
        <location evidence="1">Cell membrane</location>
        <topology evidence="1">Multi-pass membrane protein</topology>
    </subcellularLocation>
</comment>
<evidence type="ECO:0000256" key="2">
    <source>
        <dbReference type="ARBA" id="ARBA00022475"/>
    </source>
</evidence>
<feature type="transmembrane region" description="Helical" evidence="7">
    <location>
        <begin position="129"/>
        <end position="154"/>
    </location>
</feature>
<gene>
    <name evidence="9" type="ORF">HMPREF9453_01096</name>
</gene>
<dbReference type="InterPro" id="IPR017850">
    <property type="entry name" value="Alkaline_phosphatase_core_sf"/>
</dbReference>
<organism evidence="9 10">
    <name type="scientific">Dialister succinatiphilus YIT 11850</name>
    <dbReference type="NCBI Taxonomy" id="742743"/>
    <lineage>
        <taxon>Bacteria</taxon>
        <taxon>Bacillati</taxon>
        <taxon>Bacillota</taxon>
        <taxon>Negativicutes</taxon>
        <taxon>Veillonellales</taxon>
        <taxon>Veillonellaceae</taxon>
        <taxon>Dialister</taxon>
    </lineage>
</organism>
<dbReference type="Gene3D" id="3.40.720.10">
    <property type="entry name" value="Alkaline Phosphatase, subunit A"/>
    <property type="match status" value="1"/>
</dbReference>
<dbReference type="HOGENOM" id="CLU_018534_2_0_9"/>
<evidence type="ECO:0000256" key="3">
    <source>
        <dbReference type="ARBA" id="ARBA00022679"/>
    </source>
</evidence>
<evidence type="ECO:0000313" key="10">
    <source>
        <dbReference type="Proteomes" id="UP000003277"/>
    </source>
</evidence>
<sequence length="607" mass="69071">MGKIIRNNYRKWIEMVMLPILLVAGFFAVYSWIGYERGLQWHSLRKGLEAIVILWAVSVMTQCSLKEKLWRPAYMVLFMYALVYPTIISIGRKGWITDFDFAAPYFLIAVSAASLITVFLYLGQASRKLGYLFNFLATFLATLLFLNTLIYIGYFCVYHTPFVAADMLAIIQTNASEARQFIEGQIGLLPLLLGVILTVSFAGMFAYLIKLSTHTKAKKSNAVNDNQKRKLLCAVIVLVCGYLICYWGGKSYPYNEYRMAKSYVSVVQRAQKEHGEAVKKLELLHGTNQTLPKQLPGTVIFIIGESENRDHMSAFNPSYPAETTPWLSRESQNRNFILLANGYANYPQTTPSLEMALTGVNQYNHQNLETAFNIVDVAKAAGYDTWWLSNQSKMGDGTTAAGLVASWTDHHVWTNHPMGDDMELLNLLKNVPKEGNHFIIIHLGGSHLRYAERVPADFEGIQIEGNPERTNEYDSTVLYTDQVMKEIFEYAQQNLNLQALVYSSDHGEDMVYSHGAGKFTYDMVRIPIFFYLSPDYMQAYEKKVENLKRNKKKVFTNDLLYDTISGMIAAENNQYESKYDLFSTSYELTAGTALTKHGQERIDRDIH</sequence>
<keyword evidence="3" id="KW-0808">Transferase</keyword>
<dbReference type="PANTHER" id="PTHR30443:SF2">
    <property type="entry name" value="PHOSPHOETHANOLAMINE TRANSFERASE EPTC"/>
    <property type="match status" value="1"/>
</dbReference>
<dbReference type="AlphaFoldDB" id="H1D0F8"/>